<proteinExistence type="predicted"/>
<keyword evidence="4" id="KW-1185">Reference proteome</keyword>
<feature type="compositionally biased region" description="Pro residues" evidence="1">
    <location>
        <begin position="514"/>
        <end position="544"/>
    </location>
</feature>
<organism evidence="3 4">
    <name type="scientific">Volvox africanus</name>
    <dbReference type="NCBI Taxonomy" id="51714"/>
    <lineage>
        <taxon>Eukaryota</taxon>
        <taxon>Viridiplantae</taxon>
        <taxon>Chlorophyta</taxon>
        <taxon>core chlorophytes</taxon>
        <taxon>Chlorophyceae</taxon>
        <taxon>CS clade</taxon>
        <taxon>Chlamydomonadales</taxon>
        <taxon>Volvocaceae</taxon>
        <taxon>Volvox</taxon>
    </lineage>
</organism>
<feature type="signal peptide" evidence="2">
    <location>
        <begin position="1"/>
        <end position="27"/>
    </location>
</feature>
<evidence type="ECO:0000256" key="1">
    <source>
        <dbReference type="SAM" id="MobiDB-lite"/>
    </source>
</evidence>
<accession>A0ABQ5S3Z6</accession>
<evidence type="ECO:0000313" key="3">
    <source>
        <dbReference type="EMBL" id="GLI64623.1"/>
    </source>
</evidence>
<feature type="chain" id="PRO_5047086913" description="Pherophorin domain-containing protein" evidence="2">
    <location>
        <begin position="28"/>
        <end position="639"/>
    </location>
</feature>
<dbReference type="PANTHER" id="PTHR48148:SF3">
    <property type="entry name" value="KERATINOCYTE PROLINE-RICH PROTEIN"/>
    <property type="match status" value="1"/>
</dbReference>
<evidence type="ECO:0000256" key="2">
    <source>
        <dbReference type="SAM" id="SignalP"/>
    </source>
</evidence>
<feature type="region of interest" description="Disordered" evidence="1">
    <location>
        <begin position="465"/>
        <end position="639"/>
    </location>
</feature>
<evidence type="ECO:0000313" key="4">
    <source>
        <dbReference type="Proteomes" id="UP001165090"/>
    </source>
</evidence>
<feature type="compositionally biased region" description="Pro residues" evidence="1">
    <location>
        <begin position="551"/>
        <end position="623"/>
    </location>
</feature>
<dbReference type="Proteomes" id="UP001165090">
    <property type="component" value="Unassembled WGS sequence"/>
</dbReference>
<dbReference type="PANTHER" id="PTHR48148">
    <property type="entry name" value="KERATINOCYTE PROLINE-RICH PROTEIN"/>
    <property type="match status" value="1"/>
</dbReference>
<name>A0ABQ5S3Z6_9CHLO</name>
<keyword evidence="2" id="KW-0732">Signal</keyword>
<reference evidence="3 4" key="1">
    <citation type="journal article" date="2023" name="IScience">
        <title>Expanded male sex-determining region conserved during the evolution of homothallism in the green alga Volvox.</title>
        <authorList>
            <person name="Yamamoto K."/>
            <person name="Matsuzaki R."/>
            <person name="Mahakham W."/>
            <person name="Heman W."/>
            <person name="Sekimoto H."/>
            <person name="Kawachi M."/>
            <person name="Minakuchi Y."/>
            <person name="Toyoda A."/>
            <person name="Nozaki H."/>
        </authorList>
    </citation>
    <scope>NUCLEOTIDE SEQUENCE [LARGE SCALE GENOMIC DNA]</scope>
    <source>
        <strain evidence="3 4">NIES-4468</strain>
    </source>
</reference>
<dbReference type="EMBL" id="BSDZ01000020">
    <property type="protein sequence ID" value="GLI64623.1"/>
    <property type="molecule type" value="Genomic_DNA"/>
</dbReference>
<feature type="compositionally biased region" description="Basic residues" evidence="1">
    <location>
        <begin position="628"/>
        <end position="639"/>
    </location>
</feature>
<protein>
    <recommendedName>
        <fullName evidence="5">Pherophorin domain-containing protein</fullName>
    </recommendedName>
</protein>
<evidence type="ECO:0008006" key="5">
    <source>
        <dbReference type="Google" id="ProtNLM"/>
    </source>
</evidence>
<sequence>MASFRKETIMSASLLLLLVLVASTTWGNKDVIVMSAAAAAEVPTPDSCLAEQDDCQGREQVLLLSGCETSVSGPVMASRGDASPSTATLFINSPGIGDITFHIKFKQQYDPSGLNSALPPSPPQAFWGLFTEMNYNDQLILWLSTDDLFSYSDCANVTLPSSRTLSYNDDFFNVTFTRAELKRIGLLMCEVTSFAFVAKVNTYIDNRGENSSEPSWQLYSQAIAWHQMDYVCWHPQWVPFAYFNLRYCPCASPPLPPSPPSPPSPSPPPPQPPVFCDVSFGFARDGAYLSSITGDLLFDETSSLMSHEYRLSEYKTIHSAAQLSATPGTPEQEASISMQVFLDLPAGTEVYWELYDTQTYHDWVWMTDKWTWCLGPPYWNPEYLSFKILDAPATNISIRYNLSDLQSRGLRTCTNSTFILLFQIRPPTGGDYYVGWDTGGCKQDGSDSLWPLVRLVVWHCPCPPPPEQPPPEPPPPPPPRQPPSLPRSPTPSPRRAPILSHLPQLMPPSSSRLSPPPITRPTPRPPSLYPFPRPPPSATMPLPFPSSSSHPSPPPSSSRPPAPRTIRPPPSKSTSPPRPRPPPFISPPSPPALPPPAPPKPPKSPRMPRVPGPPKPPPHPGQPAKPARPARARRPPRAA</sequence>
<comment type="caution">
    <text evidence="3">The sequence shown here is derived from an EMBL/GenBank/DDBJ whole genome shotgun (WGS) entry which is preliminary data.</text>
</comment>
<gene>
    <name evidence="3" type="ORF">VaNZ11_007940</name>
</gene>
<feature type="compositionally biased region" description="Pro residues" evidence="1">
    <location>
        <begin position="465"/>
        <end position="494"/>
    </location>
</feature>